<dbReference type="Pfam" id="PF05922">
    <property type="entry name" value="Inhibitor_I9"/>
    <property type="match status" value="1"/>
</dbReference>
<feature type="signal peptide" evidence="6">
    <location>
        <begin position="1"/>
        <end position="19"/>
    </location>
</feature>
<sequence length="213" mass="23170">MWTLFLVAVACSAFLTALAAPTGNAPIIKYAGPIKPNSYVVKLKDNVPKEFHITKLPFHTDSKIVYKYERAFHGYAVEIGGQDLNFVRQSDEVEYIIEDGIVGLEIDLSEEVGEIKPSVMYKDQAHMSMRTDGGAGVDIYSLDSGIQINHTCFGGRARWGKTFGGYADADNYGHGTHTAATAVGDTYGIATAANIIAVKGTNRPVSCCYEYDK</sequence>
<accession>A0A074RSF9</accession>
<organism evidence="9 10">
    <name type="scientific">Rhizoctonia solani 123E</name>
    <dbReference type="NCBI Taxonomy" id="1423351"/>
    <lineage>
        <taxon>Eukaryota</taxon>
        <taxon>Fungi</taxon>
        <taxon>Dikarya</taxon>
        <taxon>Basidiomycota</taxon>
        <taxon>Agaricomycotina</taxon>
        <taxon>Agaricomycetes</taxon>
        <taxon>Cantharellales</taxon>
        <taxon>Ceratobasidiaceae</taxon>
        <taxon>Rhizoctonia</taxon>
    </lineage>
</organism>
<dbReference type="GO" id="GO:0006508">
    <property type="term" value="P:proteolysis"/>
    <property type="evidence" value="ECO:0007669"/>
    <property type="project" value="UniProtKB-KW"/>
</dbReference>
<evidence type="ECO:0000256" key="5">
    <source>
        <dbReference type="PROSITE-ProRule" id="PRU01240"/>
    </source>
</evidence>
<dbReference type="InterPro" id="IPR010259">
    <property type="entry name" value="S8pro/Inhibitor_I9"/>
</dbReference>
<evidence type="ECO:0000256" key="6">
    <source>
        <dbReference type="SAM" id="SignalP"/>
    </source>
</evidence>
<comment type="similarity">
    <text evidence="1 5">Belongs to the peptidase S8 family.</text>
</comment>
<dbReference type="GO" id="GO:0005615">
    <property type="term" value="C:extracellular space"/>
    <property type="evidence" value="ECO:0007669"/>
    <property type="project" value="TreeGrafter"/>
</dbReference>
<dbReference type="InterPro" id="IPR037045">
    <property type="entry name" value="S8pro/Inhibitor_I9_sf"/>
</dbReference>
<dbReference type="GO" id="GO:0004252">
    <property type="term" value="F:serine-type endopeptidase activity"/>
    <property type="evidence" value="ECO:0007669"/>
    <property type="project" value="InterPro"/>
</dbReference>
<dbReference type="Gene3D" id="3.40.50.200">
    <property type="entry name" value="Peptidase S8/S53 domain"/>
    <property type="match status" value="1"/>
</dbReference>
<dbReference type="OrthoDB" id="19448at2759"/>
<keyword evidence="3" id="KW-0378">Hydrolase</keyword>
<dbReference type="PANTHER" id="PTHR43806:SF11">
    <property type="entry name" value="CEREVISIN-RELATED"/>
    <property type="match status" value="1"/>
</dbReference>
<dbReference type="InterPro" id="IPR015500">
    <property type="entry name" value="Peptidase_S8_subtilisin-rel"/>
</dbReference>
<reference evidence="9 10" key="1">
    <citation type="submission" date="2013-12" db="EMBL/GenBank/DDBJ databases">
        <authorList>
            <person name="Cubeta M."/>
            <person name="Pakala S."/>
            <person name="Fedorova N."/>
            <person name="Thomas E."/>
            <person name="Dean R."/>
            <person name="Jabaji S."/>
            <person name="Neate S."/>
            <person name="Toda T."/>
            <person name="Tavantzis S."/>
            <person name="Vilgalys R."/>
            <person name="Bharathan N."/>
            <person name="Pakala S."/>
            <person name="Losada L.S."/>
            <person name="Zafar N."/>
            <person name="Nierman W."/>
        </authorList>
    </citation>
    <scope>NUCLEOTIDE SEQUENCE [LARGE SCALE GENOMIC DNA]</scope>
    <source>
        <strain evidence="9 10">123E</strain>
    </source>
</reference>
<evidence type="ECO:0000256" key="4">
    <source>
        <dbReference type="ARBA" id="ARBA00022825"/>
    </source>
</evidence>
<dbReference type="HOGENOM" id="CLU_104316_0_0_1"/>
<evidence type="ECO:0000256" key="3">
    <source>
        <dbReference type="ARBA" id="ARBA00022801"/>
    </source>
</evidence>
<feature type="domain" description="Peptidase S8/S53" evidence="7">
    <location>
        <begin position="134"/>
        <end position="203"/>
    </location>
</feature>
<keyword evidence="10" id="KW-1185">Reference proteome</keyword>
<keyword evidence="2" id="KW-0645">Protease</keyword>
<evidence type="ECO:0000313" key="10">
    <source>
        <dbReference type="Proteomes" id="UP000027456"/>
    </source>
</evidence>
<keyword evidence="6" id="KW-0732">Signal</keyword>
<feature type="chain" id="PRO_5001700083" evidence="6">
    <location>
        <begin position="20"/>
        <end position="213"/>
    </location>
</feature>
<dbReference type="Pfam" id="PF00082">
    <property type="entry name" value="Peptidase_S8"/>
    <property type="match status" value="1"/>
</dbReference>
<proteinExistence type="inferred from homology"/>
<dbReference type="Gene3D" id="3.30.70.80">
    <property type="entry name" value="Peptidase S8 propeptide/proteinase inhibitor I9"/>
    <property type="match status" value="1"/>
</dbReference>
<evidence type="ECO:0000256" key="1">
    <source>
        <dbReference type="ARBA" id="ARBA00011073"/>
    </source>
</evidence>
<dbReference type="InterPro" id="IPR000209">
    <property type="entry name" value="Peptidase_S8/S53_dom"/>
</dbReference>
<feature type="domain" description="Inhibitor I9" evidence="8">
    <location>
        <begin position="60"/>
        <end position="104"/>
    </location>
</feature>
<keyword evidence="4" id="KW-0720">Serine protease</keyword>
<dbReference type="PANTHER" id="PTHR43806">
    <property type="entry name" value="PEPTIDASE S8"/>
    <property type="match status" value="1"/>
</dbReference>
<dbReference type="AlphaFoldDB" id="A0A074RSF9"/>
<dbReference type="EMBL" id="AZST01000690">
    <property type="protein sequence ID" value="KEP47628.1"/>
    <property type="molecule type" value="Genomic_DNA"/>
</dbReference>
<name>A0A074RSF9_9AGAM</name>
<dbReference type="InterPro" id="IPR036852">
    <property type="entry name" value="Peptidase_S8/S53_dom_sf"/>
</dbReference>
<evidence type="ECO:0000313" key="9">
    <source>
        <dbReference type="EMBL" id="KEP47628.1"/>
    </source>
</evidence>
<comment type="caution">
    <text evidence="5">Lacks conserved residue(s) required for the propagation of feature annotation.</text>
</comment>
<dbReference type="PRINTS" id="PR00723">
    <property type="entry name" value="SUBTILISIN"/>
</dbReference>
<dbReference type="PROSITE" id="PS51892">
    <property type="entry name" value="SUBTILASE"/>
    <property type="match status" value="1"/>
</dbReference>
<dbReference type="SUPFAM" id="SSF52743">
    <property type="entry name" value="Subtilisin-like"/>
    <property type="match status" value="1"/>
</dbReference>
<dbReference type="Proteomes" id="UP000027456">
    <property type="component" value="Unassembled WGS sequence"/>
</dbReference>
<dbReference type="InterPro" id="IPR050131">
    <property type="entry name" value="Peptidase_S8_subtilisin-like"/>
</dbReference>
<evidence type="ECO:0000259" key="7">
    <source>
        <dbReference type="Pfam" id="PF00082"/>
    </source>
</evidence>
<dbReference type="STRING" id="1423351.A0A074RSF9"/>
<comment type="caution">
    <text evidence="9">The sequence shown here is derived from an EMBL/GenBank/DDBJ whole genome shotgun (WGS) entry which is preliminary data.</text>
</comment>
<protein>
    <submittedName>
        <fullName evidence="9">Peptidase inhibitor i9</fullName>
    </submittedName>
</protein>
<dbReference type="SUPFAM" id="SSF54897">
    <property type="entry name" value="Protease propeptides/inhibitors"/>
    <property type="match status" value="1"/>
</dbReference>
<gene>
    <name evidence="9" type="ORF">V565_149000</name>
</gene>
<evidence type="ECO:0000256" key="2">
    <source>
        <dbReference type="ARBA" id="ARBA00022670"/>
    </source>
</evidence>
<evidence type="ECO:0000259" key="8">
    <source>
        <dbReference type="Pfam" id="PF05922"/>
    </source>
</evidence>